<dbReference type="AlphaFoldDB" id="A0A2R3J4X8"/>
<keyword evidence="1" id="KW-0614">Plasmid</keyword>
<proteinExistence type="predicted"/>
<geneLocation type="plasmid" evidence="1 2">
    <name>unnamed2</name>
</geneLocation>
<gene>
    <name evidence="1" type="ORF">CSB93_6792</name>
</gene>
<evidence type="ECO:0000313" key="2">
    <source>
        <dbReference type="Proteomes" id="UP000238390"/>
    </source>
</evidence>
<organism evidence="1 2">
    <name type="scientific">Pseudomonas paraeruginosa</name>
    <dbReference type="NCBI Taxonomy" id="2994495"/>
    <lineage>
        <taxon>Bacteria</taxon>
        <taxon>Pseudomonadati</taxon>
        <taxon>Pseudomonadota</taxon>
        <taxon>Gammaproteobacteria</taxon>
        <taxon>Pseudomonadales</taxon>
        <taxon>Pseudomonadaceae</taxon>
        <taxon>Pseudomonas</taxon>
    </lineage>
</organism>
<protein>
    <submittedName>
        <fullName evidence="1">Uncharacterized protein</fullName>
    </submittedName>
</protein>
<dbReference type="EMBL" id="CP027170">
    <property type="protein sequence ID" value="AVK09205.1"/>
    <property type="molecule type" value="Genomic_DNA"/>
</dbReference>
<evidence type="ECO:0000313" key="1">
    <source>
        <dbReference type="EMBL" id="AVK09205.1"/>
    </source>
</evidence>
<dbReference type="Proteomes" id="UP000238390">
    <property type="component" value="Plasmid unnamed2"/>
</dbReference>
<keyword evidence="2" id="KW-1185">Reference proteome</keyword>
<reference evidence="1 2" key="1">
    <citation type="submission" date="2018-02" db="EMBL/GenBank/DDBJ databases">
        <title>FDA/CDC Antimicrobial Resistant Isolate Bank Genome Sequencing.</title>
        <authorList>
            <person name="Benahmed F.H."/>
            <person name="Lutgring J.D."/>
            <person name="Yoo B."/>
            <person name="Machado M."/>
            <person name="Brown A."/>
            <person name="McAllister G."/>
            <person name="Perry A."/>
            <person name="Halpin A.L."/>
            <person name="Vavikolanu K."/>
            <person name="Ott S."/>
            <person name="Zhao X."/>
            <person name="Tallon L.J."/>
            <person name="Sadzewicz L."/>
            <person name="Aluvathingal J."/>
            <person name="Nadendla S."/>
            <person name="Voskania-kordi A."/>
            <person name="Simonyan V."/>
            <person name="Patel J."/>
            <person name="Shawar R.M."/>
        </authorList>
    </citation>
    <scope>NUCLEOTIDE SEQUENCE [LARGE SCALE GENOMIC DNA]</scope>
    <source>
        <strain evidence="1 2">AR_0356</strain>
        <plasmid evidence="1 2">unnamed2</plasmid>
    </source>
</reference>
<sequence length="43" mass="4864">MLVVNFYVALQVSLPEGGIEAWEVRLIVQANPLLKCFFAAFHE</sequence>
<name>A0A2R3J4X8_9PSED</name>
<accession>A0A2R3J4X8</accession>